<dbReference type="Proteomes" id="UP000694680">
    <property type="component" value="Chromosome 20"/>
</dbReference>
<proteinExistence type="predicted"/>
<reference evidence="3" key="3">
    <citation type="submission" date="2025-09" db="UniProtKB">
        <authorList>
            <consortium name="Ensembl"/>
        </authorList>
    </citation>
    <scope>IDENTIFICATION</scope>
</reference>
<sequence length="306" mass="35015">MVYLTTDLIAKSKKHFKKKKGLSLSEYLQSLTHLYFSSRNIQDIGDLSLCRNLTVLYLYDNQISHIHNLSFASNLTHLYLQNNNIVHIDDLSNLHKLSKLYLGGNRIAVVEGLERLCELTELHLENQRLTQEEKLLFDPKTLLTLAGSLCVLKIDNNNIDEIPDLAVLKELQYFSAAGNKLHNIELEDVLSHWPQLLQMDLNGNPVCKTTKYRDRLIVVCERLETLDGKEINELTRQFLIKWKESKQTRQNRHKMLAGPSIPTSKSHTVIPVDPQSPVGFQLTLQNQVDARGCSCCSQCRLIKEQA</sequence>
<dbReference type="Gene3D" id="3.80.10.10">
    <property type="entry name" value="Ribonuclease Inhibitor"/>
    <property type="match status" value="2"/>
</dbReference>
<dbReference type="Ensembl" id="ENSGWIT00000036407.1">
    <property type="protein sequence ID" value="ENSGWIP00000033445.1"/>
    <property type="gene ID" value="ENSGWIG00000017224.1"/>
</dbReference>
<accession>A0A8C5N6X8</accession>
<evidence type="ECO:0000256" key="2">
    <source>
        <dbReference type="ARBA" id="ARBA00022737"/>
    </source>
</evidence>
<dbReference type="CDD" id="cd21340">
    <property type="entry name" value="PPP1R42"/>
    <property type="match status" value="1"/>
</dbReference>
<dbReference type="SMART" id="SM00365">
    <property type="entry name" value="LRR_SD22"/>
    <property type="match status" value="5"/>
</dbReference>
<dbReference type="SUPFAM" id="SSF52058">
    <property type="entry name" value="L domain-like"/>
    <property type="match status" value="1"/>
</dbReference>
<evidence type="ECO:0000313" key="4">
    <source>
        <dbReference type="Proteomes" id="UP000694680"/>
    </source>
</evidence>
<dbReference type="Pfam" id="PF13855">
    <property type="entry name" value="LRR_8"/>
    <property type="match status" value="1"/>
</dbReference>
<dbReference type="InterPro" id="IPR032675">
    <property type="entry name" value="LRR_dom_sf"/>
</dbReference>
<evidence type="ECO:0000313" key="3">
    <source>
        <dbReference type="Ensembl" id="ENSGWIP00000033445.1"/>
    </source>
</evidence>
<gene>
    <name evidence="3" type="primary">ppp1r42</name>
</gene>
<dbReference type="PANTHER" id="PTHR46652">
    <property type="entry name" value="LEUCINE-RICH REPEAT AND IQ DOMAIN-CONTAINING PROTEIN 1-RELATED"/>
    <property type="match status" value="1"/>
</dbReference>
<dbReference type="PANTHER" id="PTHR46652:SF3">
    <property type="entry name" value="LEUCINE-RICH REPEAT-CONTAINING PROTEIN 9"/>
    <property type="match status" value="1"/>
</dbReference>
<protein>
    <recommendedName>
        <fullName evidence="5">Protein phosphatase 1 regulatory subunit 42</fullName>
    </recommendedName>
</protein>
<dbReference type="SMART" id="SM00369">
    <property type="entry name" value="LRR_TYP"/>
    <property type="match status" value="3"/>
</dbReference>
<dbReference type="InterPro" id="IPR001611">
    <property type="entry name" value="Leu-rich_rpt"/>
</dbReference>
<dbReference type="InterPro" id="IPR050836">
    <property type="entry name" value="SDS22/Internalin_LRR"/>
</dbReference>
<name>A0A8C5N6X8_GOUWI</name>
<dbReference type="InterPro" id="IPR003591">
    <property type="entry name" value="Leu-rich_rpt_typical-subtyp"/>
</dbReference>
<reference evidence="3" key="1">
    <citation type="submission" date="2020-06" db="EMBL/GenBank/DDBJ databases">
        <authorList>
            <consortium name="Wellcome Sanger Institute Data Sharing"/>
        </authorList>
    </citation>
    <scope>NUCLEOTIDE SEQUENCE [LARGE SCALE GENOMIC DNA]</scope>
</reference>
<evidence type="ECO:0000256" key="1">
    <source>
        <dbReference type="ARBA" id="ARBA00022614"/>
    </source>
</evidence>
<evidence type="ECO:0008006" key="5">
    <source>
        <dbReference type="Google" id="ProtNLM"/>
    </source>
</evidence>
<dbReference type="PROSITE" id="PS51450">
    <property type="entry name" value="LRR"/>
    <property type="match status" value="4"/>
</dbReference>
<keyword evidence="2" id="KW-0677">Repeat</keyword>
<dbReference type="AlphaFoldDB" id="A0A8C5N6X8"/>
<keyword evidence="1" id="KW-0433">Leucine-rich repeat</keyword>
<keyword evidence="4" id="KW-1185">Reference proteome</keyword>
<organism evidence="3 4">
    <name type="scientific">Gouania willdenowi</name>
    <name type="common">Blunt-snouted clingfish</name>
    <name type="synonym">Lepadogaster willdenowi</name>
    <dbReference type="NCBI Taxonomy" id="441366"/>
    <lineage>
        <taxon>Eukaryota</taxon>
        <taxon>Metazoa</taxon>
        <taxon>Chordata</taxon>
        <taxon>Craniata</taxon>
        <taxon>Vertebrata</taxon>
        <taxon>Euteleostomi</taxon>
        <taxon>Actinopterygii</taxon>
        <taxon>Neopterygii</taxon>
        <taxon>Teleostei</taxon>
        <taxon>Neoteleostei</taxon>
        <taxon>Acanthomorphata</taxon>
        <taxon>Ovalentaria</taxon>
        <taxon>Blenniimorphae</taxon>
        <taxon>Blenniiformes</taxon>
        <taxon>Gobiesocoidei</taxon>
        <taxon>Gobiesocidae</taxon>
        <taxon>Gobiesocinae</taxon>
        <taxon>Gouania</taxon>
    </lineage>
</organism>
<reference evidence="3" key="2">
    <citation type="submission" date="2025-08" db="UniProtKB">
        <authorList>
            <consortium name="Ensembl"/>
        </authorList>
    </citation>
    <scope>IDENTIFICATION</scope>
</reference>